<sequence length="84" mass="9574">MVGHKQTEMNEVNGFYGSFVTPEKYADLTGLSLNAVRMQVKRGQLPLLKRESSSDARRVLINMRAIDQLAEEQASKYQDWRSAI</sequence>
<dbReference type="Gene3D" id="6.10.200.10">
    <property type="entry name" value="Regulatory phage protein Cox"/>
    <property type="match status" value="1"/>
</dbReference>
<protein>
    <recommendedName>
        <fullName evidence="2">DNA-binding protein</fullName>
    </recommendedName>
</protein>
<dbReference type="EMBL" id="KP795500">
    <property type="protein sequence ID" value="AKN36577.1"/>
    <property type="molecule type" value="Genomic_DNA"/>
</dbReference>
<dbReference type="AlphaFoldDB" id="A0A0H3ZQ82"/>
<dbReference type="InterPro" id="IPR038147">
    <property type="entry name" value="Cox_sf"/>
</dbReference>
<proteinExistence type="predicted"/>
<accession>A0A0H3ZQ82</accession>
<reference evidence="1" key="1">
    <citation type="journal article" date="2015" name="MBio">
        <title>Eco-Evolutionary Dynamics of Episomes among Ecologically Cohesive Bacterial Populations.</title>
        <authorList>
            <person name="Xue H."/>
            <person name="Cordero O.X."/>
            <person name="Camas F.M."/>
            <person name="Trimble W."/>
            <person name="Meyer F."/>
            <person name="Guglielmini J."/>
            <person name="Rocha E.P."/>
            <person name="Polz M.F."/>
        </authorList>
    </citation>
    <scope>NUCLEOTIDE SEQUENCE</scope>
    <source>
        <strain evidence="1">FF_59</strain>
    </source>
</reference>
<evidence type="ECO:0008006" key="2">
    <source>
        <dbReference type="Google" id="ProtNLM"/>
    </source>
</evidence>
<evidence type="ECO:0000313" key="1">
    <source>
        <dbReference type="EMBL" id="AKN36577.1"/>
    </source>
</evidence>
<name>A0A0H3ZQ82_9VIBR</name>
<organism evidence="1">
    <name type="scientific">Vibrio tasmaniensis</name>
    <dbReference type="NCBI Taxonomy" id="212663"/>
    <lineage>
        <taxon>Bacteria</taxon>
        <taxon>Pseudomonadati</taxon>
        <taxon>Pseudomonadota</taxon>
        <taxon>Gammaproteobacteria</taxon>
        <taxon>Vibrionales</taxon>
        <taxon>Vibrionaceae</taxon>
        <taxon>Vibrio</taxon>
    </lineage>
</organism>